<dbReference type="InterPro" id="IPR039005">
    <property type="entry name" value="CSPG_rpt"/>
</dbReference>
<dbReference type="Pfam" id="PF19309">
    <property type="entry name" value="Frem_N"/>
    <property type="match status" value="1"/>
</dbReference>
<evidence type="ECO:0000256" key="7">
    <source>
        <dbReference type="SAM" id="SignalP"/>
    </source>
</evidence>
<name>W6UNQ4_ECHGR</name>
<dbReference type="EMBL" id="APAU02000194">
    <property type="protein sequence ID" value="EUB54984.1"/>
    <property type="molecule type" value="Genomic_DNA"/>
</dbReference>
<organism evidence="9 10">
    <name type="scientific">Echinococcus granulosus</name>
    <name type="common">Hydatid tapeworm</name>
    <dbReference type="NCBI Taxonomy" id="6210"/>
    <lineage>
        <taxon>Eukaryota</taxon>
        <taxon>Metazoa</taxon>
        <taxon>Spiralia</taxon>
        <taxon>Lophotrochozoa</taxon>
        <taxon>Platyhelminthes</taxon>
        <taxon>Cestoda</taxon>
        <taxon>Eucestoda</taxon>
        <taxon>Cyclophyllidea</taxon>
        <taxon>Taeniidae</taxon>
        <taxon>Echinococcus</taxon>
        <taxon>Echinococcus granulosus group</taxon>
    </lineage>
</organism>
<dbReference type="GO" id="GO:0046872">
    <property type="term" value="F:metal ion binding"/>
    <property type="evidence" value="ECO:0007669"/>
    <property type="project" value="UniProtKB-KW"/>
</dbReference>
<evidence type="ECO:0000256" key="5">
    <source>
        <dbReference type="PROSITE-ProRule" id="PRU01201"/>
    </source>
</evidence>
<evidence type="ECO:0000313" key="10">
    <source>
        <dbReference type="Proteomes" id="UP000019149"/>
    </source>
</evidence>
<keyword evidence="2 7" id="KW-0732">Signal</keyword>
<dbReference type="Pfam" id="PF00059">
    <property type="entry name" value="Lectin_C"/>
    <property type="match status" value="1"/>
</dbReference>
<keyword evidence="3" id="KW-0677">Repeat</keyword>
<dbReference type="InterPro" id="IPR051561">
    <property type="entry name" value="FRAS1_ECM"/>
</dbReference>
<protein>
    <submittedName>
        <fullName evidence="9">FRAS1-related extracellular matrix protein</fullName>
    </submittedName>
</protein>
<dbReference type="GO" id="GO:0009653">
    <property type="term" value="P:anatomical structure morphogenesis"/>
    <property type="evidence" value="ECO:0007669"/>
    <property type="project" value="TreeGrafter"/>
</dbReference>
<dbReference type="Pfam" id="PF16184">
    <property type="entry name" value="Cadherin_3"/>
    <property type="match status" value="1"/>
</dbReference>
<dbReference type="SMART" id="SM00034">
    <property type="entry name" value="CLECT"/>
    <property type="match status" value="1"/>
</dbReference>
<dbReference type="InterPro" id="IPR045658">
    <property type="entry name" value="FRAS1-rel_N"/>
</dbReference>
<keyword evidence="4" id="KW-0325">Glycoprotein</keyword>
<proteinExistence type="predicted"/>
<dbReference type="OrthoDB" id="430044at2759"/>
<dbReference type="Proteomes" id="UP000019149">
    <property type="component" value="Unassembled WGS sequence"/>
</dbReference>
<evidence type="ECO:0000256" key="2">
    <source>
        <dbReference type="ARBA" id="ARBA00022729"/>
    </source>
</evidence>
<feature type="chain" id="PRO_5004882322" evidence="7">
    <location>
        <begin position="23"/>
        <end position="2455"/>
    </location>
</feature>
<accession>W6UNQ4</accession>
<dbReference type="RefSeq" id="XP_024346180.1">
    <property type="nucleotide sequence ID" value="XM_024499397.1"/>
</dbReference>
<dbReference type="KEGG" id="egl:EGR_10148"/>
<keyword evidence="1" id="KW-0479">Metal-binding</keyword>
<dbReference type="PROSITE" id="PS50041">
    <property type="entry name" value="C_TYPE_LECTIN_2"/>
    <property type="match status" value="1"/>
</dbReference>
<feature type="domain" description="C-type lectin" evidence="8">
    <location>
        <begin position="2240"/>
        <end position="2329"/>
    </location>
</feature>
<evidence type="ECO:0000256" key="6">
    <source>
        <dbReference type="SAM" id="Coils"/>
    </source>
</evidence>
<evidence type="ECO:0000259" key="8">
    <source>
        <dbReference type="PROSITE" id="PS50041"/>
    </source>
</evidence>
<feature type="repeat" description="CSPG" evidence="5">
    <location>
        <begin position="1198"/>
        <end position="1297"/>
    </location>
</feature>
<keyword evidence="10" id="KW-1185">Reference proteome</keyword>
<dbReference type="STRING" id="6210.W6UNQ4"/>
<dbReference type="SUPFAM" id="SSF56436">
    <property type="entry name" value="C-type lectin-like"/>
    <property type="match status" value="1"/>
</dbReference>
<dbReference type="PANTHER" id="PTHR45739:SF11">
    <property type="entry name" value="FRAS1-RELATED EXTRACELLULAR MATRIX PROTEIN 1-LIKE ISOFORM X1"/>
    <property type="match status" value="1"/>
</dbReference>
<sequence>MIRLRLPILLLFLLIIFTGVLPAPQQDPGSNIGTTSDSFSLLAVNPLLPPARLKVYRGQWTPLLRQHLPITKRVLRNGRHVCRIEMEELAPIFSVVGHLEPKKFDCSFRDGEVRYYHEGNPLLNMDTVRVTIFFFRNNHSIIQTADIPVDIMDLPEKGGEMDQTFPRPRIHGPLELNVKSIKAASQAISASVLKIDYNPEEEECCLSFTRPDILSPGEQRRKQNQLESQIGRPLVTPWWEANWGLWTPRLGRPSASGPAIGASRRWPLFGHIIAAAFNRTAVDHFEHECHEALLKGYRYLHRKSDSSEADYIPLQVNIWRKVPDGGREFVTREARYLRVSIAGARKLEPPVIRIFRQVNLTHIGGSFSVLPKDCIHVVNPDLEDLLEVNVTKVQGPLYAQLVNLRDPTRPVLSFRIAELRKGLIALQLLNYAEMIEKIFTLTLVAIDPFMQVSEPVNLRLVSRLQPVFPTRLLGSSMGHKPFVFQVFSLPLFSYTGALSIVQRYNLQVVGYIDESMVRFQVLPNREEEEYFKLFNTTGMGGGHLQLLGMPLVDGGATTPTTSASTASWTLNEIAGQQLLYAHPGSLHPTVDRFRLHPMLDIQRAGYHQWMRVARQRIRRNAGVSESELELPVRVVRLYENARESALKKDITINLHHGAAHCFTSEELITPSALEAVRSDFIDLKFHVKFHPSQGRLMRRSMLLRFAFNNSTQQRRRKPLISLTKEGVEAVDGDGGVGTADAKGISQISVISMIDLEAEEICYLGLRRDSRADMFGLQQTGQNNFPTVAVNINILPKPKYQLIRRTDPNQEPLEVAESVNFAVLESTNLCYVVRPTRQWLRSSAHNLIPLMPNTTGVLYSLTSQPRFLITPSAATLESSTSAVSGQHGAADAGRLVSLATMSASQMEGDMALRPGLTNLLRELEPTGLSHFTQAQIDAGDIVYVPPVKDLGPSLLKSLEVHRDGELMIDNSVLYLSDEDTYFDRLALRVTRAPKHGNLFQMMQHPMFNNTNANYKTTATTAPLANRRKISEGEEIPAGLMRAGKLSYKQDGSNVKEDSFNLTATDGRQDSEVVNLKVAIRPRVLLEPVWNLLVNNSIIVEENSTVMLHPSVFPPLTLPAMRGPRFFVVVPPTKGKLLLDKKRKTAQFSTSDVANSRISYRHGPAEIGTEDKVDLVRVWDFKTGKIFSLNFTLLPVNSQPPTITALAPLQVNEGSAVVLSHQIISVRDPDTVDSQIKVKLVTHPKWGHLELRPENNTSIGSTEFAFTGRDLITGRVFYANSRHQDGLESVSDIFSLRAYDEMFPSRESTPIHVSIHPVNDEVPSVRLVEYFAVPLNGRRVLTPYLFTISDRDVPRDILQISFPRLPRFGHLTVHWQHGEQYTITEASAPIAESYLGMMNIVYIQNGSVQLPARDSFTVSVSDGLHVVKKSAYVLLRQENRYAPEIRVTEEGGLVLEGLAWRQLTSVLTISDMDTPGEDLVIIVVRAPKLGQVERLQRQDVTGVPAQEDLIEAAMDQYEAEVDGEKRNTRNLKEGDRFTRRQLDTGRIYYTYTGEYTQAYVYDLITLSVSDGQFEAGPVDLPIRIRATKGRTNPMVQSQSSLYELLDKGRFDSDTLLSDAASELWETKEQKTEEPSIFLDNFKVTVAEKIEVAAGERRTLTVDEHIRIEPIGVDGSLENVKETLATANFQHLESEMSRRGCILLARANTSSNYALTEFTYKDVVHGQIMLNAESCFGKSPLEGAISLLLSIPLQKPVSFTIPIRIIGEVDHFPRPTVAIGQPISIIPGADIPLTLTHLNLFYTGMDPTKVYFYSSNGRFHWKHDCNVTAKVFSFFNIIHDDIVYHHTADATAPRLILVNLNHLEVDFNAIQIERFIESIIPLTESSPLLQYLRADSPDHITSEPITLRITTDDLYTHVISSGRIFIRAPGPEELTRVRAGEMGFFLTPKHLLASDASVVYSLDTKMRDKWVIIDVKSGEAMNRFTQEDVNRLRLALVVFSHPLQTKITSFGRQKTRIETRVNVGLSLFEPKSRATENITLSVYWAQVGFDRKRYRICVSSGVLALPLVRHGALGHHVEVYVGLNDTTDLKTLDVDILSPKLVVFDAGTIFEPLFVVVITFPDEVIKQVRMRVTLSSEMSSEKQFFTVAVKAPSGAVLDGNSEAHIVMLGKRKCRNSPYFTAFNTSNGVGTGDEVGHSRRVSLHDWLASNVIPDSNALNKAYLISMQRRKRAPAFSCDSSWTLYQSRCYRFFHHENLTWLEARDHCENERGYLASVPDASTSTWLKTLLGSYSSRLWIGLHKPVANGAWLWHSMEQTNFVNWESGYPKNLRGKLPRQTSHLRRRLFRRHPSPPLKTAEHTVWRSTSAYGYSRSPRSASNGWHQREALGQELGLQRLCVNLDSGRGMVWRNAACAPGVSAVLHSLLPVCAAKFTSLLGNVTTPVPYTILTGLVHINLALG</sequence>
<dbReference type="GeneID" id="36345863"/>
<dbReference type="InterPro" id="IPR016186">
    <property type="entry name" value="C-type_lectin-like/link_sf"/>
</dbReference>
<dbReference type="InterPro" id="IPR001304">
    <property type="entry name" value="C-type_lectin-like"/>
</dbReference>
<evidence type="ECO:0000256" key="1">
    <source>
        <dbReference type="ARBA" id="ARBA00022723"/>
    </source>
</evidence>
<feature type="signal peptide" evidence="7">
    <location>
        <begin position="1"/>
        <end position="22"/>
    </location>
</feature>
<dbReference type="Gene3D" id="3.10.100.10">
    <property type="entry name" value="Mannose-Binding Protein A, subunit A"/>
    <property type="match status" value="1"/>
</dbReference>
<keyword evidence="6" id="KW-0175">Coiled coil</keyword>
<evidence type="ECO:0000256" key="4">
    <source>
        <dbReference type="ARBA" id="ARBA00023180"/>
    </source>
</evidence>
<dbReference type="OMA" id="DIGPHLQ"/>
<gene>
    <name evidence="9" type="ORF">EGR_10148</name>
</gene>
<evidence type="ECO:0000256" key="3">
    <source>
        <dbReference type="ARBA" id="ARBA00022737"/>
    </source>
</evidence>
<dbReference type="PANTHER" id="PTHR45739">
    <property type="entry name" value="MATRIX PROTEIN, PUTATIVE-RELATED"/>
    <property type="match status" value="1"/>
</dbReference>
<comment type="caution">
    <text evidence="9">The sequence shown here is derived from an EMBL/GenBank/DDBJ whole genome shotgun (WGS) entry which is preliminary data.</text>
</comment>
<evidence type="ECO:0000313" key="9">
    <source>
        <dbReference type="EMBL" id="EUB54984.1"/>
    </source>
</evidence>
<dbReference type="PROSITE" id="PS51854">
    <property type="entry name" value="CSPG"/>
    <property type="match status" value="1"/>
</dbReference>
<dbReference type="CDD" id="cd00037">
    <property type="entry name" value="CLECT"/>
    <property type="match status" value="1"/>
</dbReference>
<feature type="coiled-coil region" evidence="6">
    <location>
        <begin position="1505"/>
        <end position="1532"/>
    </location>
</feature>
<reference evidence="9 10" key="1">
    <citation type="journal article" date="2013" name="Nat. Genet.">
        <title>The genome of the hydatid tapeworm Echinococcus granulosus.</title>
        <authorList>
            <person name="Zheng H."/>
            <person name="Zhang W."/>
            <person name="Zhang L."/>
            <person name="Zhang Z."/>
            <person name="Li J."/>
            <person name="Lu G."/>
            <person name="Zhu Y."/>
            <person name="Wang Y."/>
            <person name="Huang Y."/>
            <person name="Liu J."/>
            <person name="Kang H."/>
            <person name="Chen J."/>
            <person name="Wang L."/>
            <person name="Chen A."/>
            <person name="Yu S."/>
            <person name="Gao Z."/>
            <person name="Jin L."/>
            <person name="Gu W."/>
            <person name="Wang Z."/>
            <person name="Zhao L."/>
            <person name="Shi B."/>
            <person name="Wen H."/>
            <person name="Lin R."/>
            <person name="Jones M.K."/>
            <person name="Brejova B."/>
            <person name="Vinar T."/>
            <person name="Zhao G."/>
            <person name="McManus D.P."/>
            <person name="Chen Z."/>
            <person name="Zhou Y."/>
            <person name="Wang S."/>
        </authorList>
    </citation>
    <scope>NUCLEOTIDE SEQUENCE [LARGE SCALE GENOMIC DNA]</scope>
</reference>
<dbReference type="CTD" id="36345863"/>
<dbReference type="InterPro" id="IPR016187">
    <property type="entry name" value="CTDL_fold"/>
</dbReference>